<dbReference type="SMART" id="SM00710">
    <property type="entry name" value="PbH1"/>
    <property type="match status" value="11"/>
</dbReference>
<evidence type="ECO:0000313" key="3">
    <source>
        <dbReference type="EMBL" id="MEB4797681.1"/>
    </source>
</evidence>
<evidence type="ECO:0000313" key="4">
    <source>
        <dbReference type="Proteomes" id="UP001355653"/>
    </source>
</evidence>
<proteinExistence type="predicted"/>
<dbReference type="InterPro" id="IPR011050">
    <property type="entry name" value="Pectin_lyase_fold/virulence"/>
</dbReference>
<gene>
    <name evidence="3" type="ORF">P5G65_27655</name>
</gene>
<accession>A0ABU6DIV2</accession>
<dbReference type="InterPro" id="IPR006626">
    <property type="entry name" value="PbH1"/>
</dbReference>
<comment type="caution">
    <text evidence="3">The sequence shown here is derived from an EMBL/GenBank/DDBJ whole genome shotgun (WGS) entry which is preliminary data.</text>
</comment>
<dbReference type="Pfam" id="PF13229">
    <property type="entry name" value="Beta_helix"/>
    <property type="match status" value="1"/>
</dbReference>
<sequence>MRRVVFMALSAFMLFFLTWPGASEAQTTFSVSNQERVYELDLKKWNIYNDNSHAAETTDGINNALIWAHEQGYTVFKVPAGTYRIAKGTNGQWDPRGRINMVSDMTFWLDDKAVIQKETNAYADYSTLLVNVGVKNVTIKGGTYRGDRDTHDYSSGGTHESGYGIITKGSYNVIIDGVKTLNFTGDGLCIGGGSGTMQDLYAKDFEAGGIDDNGKLISDQTKVRSKSSWKLTHPSYELTNAVIIDNAQYLSNQFDIYFYKADGTFLSKAKQQSQGEYISIPPGSDSIRLAFKGTIQKGQYLEIWNRVQSTNVTVQNSESSFNRRQGLTINGGKNVLVQGNSFHDIGGKDGTAPMAGIDVEGGAGDNGFINENISIKNNQFYKNSRYDVIFYDGHDGTLEGNQLASVGAIGLAVSAPFTGATIKNNNFEGTSIYAAHDVTFIGNTMTDSLTHFEGPNINIKGMTVTNTNFAISSSVPFGVNASDVVINITKRTSNAGLSIWQNPVHLTNITINGAPSLRSVSGGKVEGNIIDNLVVNDYNSTYGLDLPPGTYNNCVFKGPNDGGKAVPSVGQSGEYVFNNCSFTGYGGLSAGNPNLDLTVTNSTFNTTGNTAAISVDSAKKVTIENNVIVANGITTKTTEIIKMNDYWQKDKPYDILSASIRSNKITSNIEAIGISTIYAGVGAPAFTIEGNILENANFSLKANDIKDNN</sequence>
<name>A0ABU6DIV2_9BACL</name>
<dbReference type="EMBL" id="JAROBY010000059">
    <property type="protein sequence ID" value="MEB4797681.1"/>
    <property type="molecule type" value="Genomic_DNA"/>
</dbReference>
<keyword evidence="1" id="KW-0732">Signal</keyword>
<reference evidence="3 4" key="1">
    <citation type="submission" date="2023-03" db="EMBL/GenBank/DDBJ databases">
        <title>Bacillus Genome Sequencing.</title>
        <authorList>
            <person name="Dunlap C."/>
        </authorList>
    </citation>
    <scope>NUCLEOTIDE SEQUENCE [LARGE SCALE GENOMIC DNA]</scope>
    <source>
        <strain evidence="3 4">NRS-1351</strain>
    </source>
</reference>
<keyword evidence="4" id="KW-1185">Reference proteome</keyword>
<evidence type="ECO:0000256" key="1">
    <source>
        <dbReference type="SAM" id="SignalP"/>
    </source>
</evidence>
<feature type="domain" description="Right handed beta helix" evidence="2">
    <location>
        <begin position="371"/>
        <end position="502"/>
    </location>
</feature>
<dbReference type="SUPFAM" id="SSF51126">
    <property type="entry name" value="Pectin lyase-like"/>
    <property type="match status" value="2"/>
</dbReference>
<dbReference type="InterPro" id="IPR039448">
    <property type="entry name" value="Beta_helix"/>
</dbReference>
<organism evidence="3 4">
    <name type="scientific">Paenibacillus chondroitinus</name>
    <dbReference type="NCBI Taxonomy" id="59842"/>
    <lineage>
        <taxon>Bacteria</taxon>
        <taxon>Bacillati</taxon>
        <taxon>Bacillota</taxon>
        <taxon>Bacilli</taxon>
        <taxon>Bacillales</taxon>
        <taxon>Paenibacillaceae</taxon>
        <taxon>Paenibacillus</taxon>
    </lineage>
</organism>
<protein>
    <submittedName>
        <fullName evidence="3">Right-handed parallel beta-helix repeat-containing protein</fullName>
    </submittedName>
</protein>
<feature type="chain" id="PRO_5045765376" evidence="1">
    <location>
        <begin position="26"/>
        <end position="709"/>
    </location>
</feature>
<dbReference type="Proteomes" id="UP001355653">
    <property type="component" value="Unassembled WGS sequence"/>
</dbReference>
<evidence type="ECO:0000259" key="2">
    <source>
        <dbReference type="Pfam" id="PF13229"/>
    </source>
</evidence>
<dbReference type="Gene3D" id="2.160.20.10">
    <property type="entry name" value="Single-stranded right-handed beta-helix, Pectin lyase-like"/>
    <property type="match status" value="2"/>
</dbReference>
<dbReference type="RefSeq" id="WP_127455437.1">
    <property type="nucleotide sequence ID" value="NZ_JAROBY010000059.1"/>
</dbReference>
<feature type="signal peptide" evidence="1">
    <location>
        <begin position="1"/>
        <end position="25"/>
    </location>
</feature>
<dbReference type="InterPro" id="IPR012334">
    <property type="entry name" value="Pectin_lyas_fold"/>
</dbReference>